<dbReference type="PANTHER" id="PTHR38595:SF1">
    <property type="entry name" value="TYPE VI SECRETION SYSTEM COMPONENT TSSE1"/>
    <property type="match status" value="1"/>
</dbReference>
<reference evidence="2 3" key="1">
    <citation type="submission" date="2016-10" db="EMBL/GenBank/DDBJ databases">
        <authorList>
            <person name="Varghese N."/>
            <person name="Submissions S."/>
        </authorList>
    </citation>
    <scope>NUCLEOTIDE SEQUENCE [LARGE SCALE GENOMIC DNA]</scope>
    <source>
        <strain evidence="2 3">CIP 109853</strain>
    </source>
</reference>
<accession>A0ABY1BKL6</accession>
<dbReference type="NCBIfam" id="TIGR03357">
    <property type="entry name" value="VI_zyme"/>
    <property type="match status" value="1"/>
</dbReference>
<dbReference type="SUPFAM" id="SSF160719">
    <property type="entry name" value="gpW/gp25-like"/>
    <property type="match status" value="1"/>
</dbReference>
<name>A0ABY1BKL6_9PSED</name>
<organism evidence="2 3">
    <name type="scientific">Pseudomonas cuatrocienegasensis</name>
    <dbReference type="NCBI Taxonomy" id="543360"/>
    <lineage>
        <taxon>Bacteria</taxon>
        <taxon>Pseudomonadati</taxon>
        <taxon>Pseudomonadota</taxon>
        <taxon>Gammaproteobacteria</taxon>
        <taxon>Pseudomonadales</taxon>
        <taxon>Pseudomonadaceae</taxon>
        <taxon>Pseudomonas</taxon>
    </lineage>
</organism>
<feature type="domain" description="IraD/Gp25-like" evidence="1">
    <location>
        <begin position="29"/>
        <end position="121"/>
    </location>
</feature>
<dbReference type="EMBL" id="FOFP01000014">
    <property type="protein sequence ID" value="SER06040.1"/>
    <property type="molecule type" value="Genomic_DNA"/>
</dbReference>
<comment type="caution">
    <text evidence="2">The sequence shown here is derived from an EMBL/GenBank/DDBJ whole genome shotgun (WGS) entry which is preliminary data.</text>
</comment>
<dbReference type="InterPro" id="IPR053176">
    <property type="entry name" value="T6SS_TssE1-like"/>
</dbReference>
<dbReference type="RefSeq" id="WP_069519112.1">
    <property type="nucleotide sequence ID" value="NZ_FOFP01000014.1"/>
</dbReference>
<gene>
    <name evidence="2" type="ORF">SAMN05216600_11466</name>
</gene>
<evidence type="ECO:0000313" key="2">
    <source>
        <dbReference type="EMBL" id="SER06040.1"/>
    </source>
</evidence>
<dbReference type="Pfam" id="PF04965">
    <property type="entry name" value="GPW_gp25"/>
    <property type="match status" value="1"/>
</dbReference>
<keyword evidence="3" id="KW-1185">Reference proteome</keyword>
<dbReference type="Proteomes" id="UP000198512">
    <property type="component" value="Unassembled WGS sequence"/>
</dbReference>
<evidence type="ECO:0000313" key="3">
    <source>
        <dbReference type="Proteomes" id="UP000198512"/>
    </source>
</evidence>
<dbReference type="InterPro" id="IPR017737">
    <property type="entry name" value="TssE1-like"/>
</dbReference>
<dbReference type="InterPro" id="IPR007048">
    <property type="entry name" value="IraD/Gp25-like"/>
</dbReference>
<protein>
    <submittedName>
        <fullName evidence="2">Type VI secretion system lysozyme-related protein</fullName>
    </submittedName>
</protein>
<proteinExistence type="predicted"/>
<sequence length="146" mass="16765">MPQASPQPPLFERLCSQTEDVRAFDQNALAESVRCELGRLLNTRRAHRTHGTPLSVIDYGIGDWSALQPQRDEDRRTLLREIRLAIQTFEPRLQLSELDIETQHGQPQRLLIRLAGMLRAGQQHWPAVFVIDNAAEGIEVRHERLD</sequence>
<dbReference type="Gene3D" id="3.10.450.40">
    <property type="match status" value="1"/>
</dbReference>
<dbReference type="PANTHER" id="PTHR38595">
    <property type="entry name" value="CYTOPLASMIC PROTEIN-RELATED"/>
    <property type="match status" value="1"/>
</dbReference>
<evidence type="ECO:0000259" key="1">
    <source>
        <dbReference type="Pfam" id="PF04965"/>
    </source>
</evidence>